<reference evidence="1" key="1">
    <citation type="submission" date="2014-11" db="EMBL/GenBank/DDBJ databases">
        <authorList>
            <person name="Amaro Gonzalez C."/>
        </authorList>
    </citation>
    <scope>NUCLEOTIDE SEQUENCE</scope>
</reference>
<dbReference type="EMBL" id="GBXM01008342">
    <property type="protein sequence ID" value="JAI00236.1"/>
    <property type="molecule type" value="Transcribed_RNA"/>
</dbReference>
<name>A0A0E9XEJ2_ANGAN</name>
<sequence length="26" mass="3136">MYSSYMTSSKQFTTNLIFDHDVKFFP</sequence>
<proteinExistence type="predicted"/>
<accession>A0A0E9XEJ2</accession>
<dbReference type="AlphaFoldDB" id="A0A0E9XEJ2"/>
<organism evidence="1">
    <name type="scientific">Anguilla anguilla</name>
    <name type="common">European freshwater eel</name>
    <name type="synonym">Muraena anguilla</name>
    <dbReference type="NCBI Taxonomy" id="7936"/>
    <lineage>
        <taxon>Eukaryota</taxon>
        <taxon>Metazoa</taxon>
        <taxon>Chordata</taxon>
        <taxon>Craniata</taxon>
        <taxon>Vertebrata</taxon>
        <taxon>Euteleostomi</taxon>
        <taxon>Actinopterygii</taxon>
        <taxon>Neopterygii</taxon>
        <taxon>Teleostei</taxon>
        <taxon>Anguilliformes</taxon>
        <taxon>Anguillidae</taxon>
        <taxon>Anguilla</taxon>
    </lineage>
</organism>
<reference evidence="1" key="2">
    <citation type="journal article" date="2015" name="Fish Shellfish Immunol.">
        <title>Early steps in the European eel (Anguilla anguilla)-Vibrio vulnificus interaction in the gills: Role of the RtxA13 toxin.</title>
        <authorList>
            <person name="Callol A."/>
            <person name="Pajuelo D."/>
            <person name="Ebbesson L."/>
            <person name="Teles M."/>
            <person name="MacKenzie S."/>
            <person name="Amaro C."/>
        </authorList>
    </citation>
    <scope>NUCLEOTIDE SEQUENCE</scope>
</reference>
<protein>
    <submittedName>
        <fullName evidence="1">Uncharacterized protein</fullName>
    </submittedName>
</protein>
<evidence type="ECO:0000313" key="1">
    <source>
        <dbReference type="EMBL" id="JAI00236.1"/>
    </source>
</evidence>